<evidence type="ECO:0000256" key="16">
    <source>
        <dbReference type="ARBA" id="ARBA00023254"/>
    </source>
</evidence>
<dbReference type="GO" id="GO:0051880">
    <property type="term" value="F:G-quadruplex DNA binding"/>
    <property type="evidence" value="ECO:0007669"/>
    <property type="project" value="TreeGrafter"/>
</dbReference>
<dbReference type="PANTHER" id="PTHR18867">
    <property type="entry name" value="RAD50"/>
    <property type="match status" value="1"/>
</dbReference>
<dbReference type="KEGG" id="ovi:T265_00786"/>
<dbReference type="STRING" id="6198.A0A075A0Q4"/>
<dbReference type="InterPro" id="IPR004584">
    <property type="entry name" value="Rad50_eukaryotes"/>
</dbReference>
<dbReference type="EMBL" id="KL596626">
    <property type="protein sequence ID" value="KER33283.1"/>
    <property type="molecule type" value="Genomic_DNA"/>
</dbReference>
<evidence type="ECO:0000313" key="21">
    <source>
        <dbReference type="EMBL" id="KER33283.1"/>
    </source>
</evidence>
<evidence type="ECO:0000256" key="3">
    <source>
        <dbReference type="ARBA" id="ARBA00004286"/>
    </source>
</evidence>
<dbReference type="InterPro" id="IPR038729">
    <property type="entry name" value="Rad50/SbcC_AAA"/>
</dbReference>
<keyword evidence="14" id="KW-0234">DNA repair</keyword>
<dbReference type="Gene3D" id="1.10.287.510">
    <property type="entry name" value="Helix hairpin bin"/>
    <property type="match status" value="1"/>
</dbReference>
<comment type="catalytic activity">
    <reaction evidence="17">
        <text>ATP + H2O = ADP + phosphate + H(+)</text>
        <dbReference type="Rhea" id="RHEA:13065"/>
        <dbReference type="ChEBI" id="CHEBI:15377"/>
        <dbReference type="ChEBI" id="CHEBI:15378"/>
        <dbReference type="ChEBI" id="CHEBI:30616"/>
        <dbReference type="ChEBI" id="CHEBI:43474"/>
        <dbReference type="ChEBI" id="CHEBI:456216"/>
    </reaction>
</comment>
<sequence>MALVERMSILGIRSFGHETPQKIEFFTPVTLILGPNGTGKTTIIECLKYSTTGDLPPGSKTGCSFIHDPRIARETEVKAKVTLQIKDVRGQPMIVSRALVATQRDKAKQGTLKTLDGSIKRQLPDGSITSISSKCAEIDQEMVTSLGVSKAVLENVIFCHQEDSNWPLQEAKSVKQRFDDLFASSRYVKALDAMRKCKQEKDTTIKVYKAELKHLSKSRDEAAKIRCEREELQHSIEKQEQLLASVTAKLNPIVEQLNLYKQKYAELIQLQAQLKSHEAEKAHLEEAISNLRANIKEEFDGNNEELSTLVEDSGTELERKQLNLSRLEEAEQTNRVKMRESEAQRNKAMVEIAQLELHVKNLSETISNRNSLLRSAVEQCGLADVASFLESDSTMTEEHVMSVTSELQRHMDSTMEAELRLKERMRKFEAEETERVNQAINELARVEHNHEEAQRCLRETRSEITSLKRRVENAKSVISQMESVRNELLNAEAHVDQLCTSSELKDTREQLQHLSEVRKATEQSLLTLDEKIAMLQQNSSQRQQLDVLRKDRDSKFESARKIRSRHLEALEQVFGTNSVPTIISEVDIAVALDRSKGRAQQTTTIQDRLRHSFLTRLSSLEQSTREARKRLAKYEQEKSVLETKTKFTRSQLQGKQKQADQMAERILSAAGSADLEQCLSRLQQRRKLLEEECANEQGSLYLWCKFRDRLARSDPDCPVCHRQLSDRSEQDELLTEMNQRIESMPGEFERKKVELAQLVTQHETLLELRPIYSELEHLRKTDIPALEAQLNTELESLQTARDNSEQETARLEACHADEALARSIQGDLAVFERMENDIIELSGKIARLQAESGETMEGTETVDALQEERRTLRDKQISVTSEMTRLQDHVQQLDEAQRDATDTVHRIKDNLHKLEQENQTNLRLTDDIARLSDTEKQLQKRLQELESHELPKAKQARHIAVSERTAGSATREKELEESAEKTGKLRDLIRQVDQACAAVSTASKVGSKHKLAQVQQQLTNLEQAIAHLHGVAERNTKDLELARQQVHEHKIRQRELTDCVQLRQLRSQMGQLTLRIEDLSNRLASCHSVTGTDQDLVKETKRLSSEEERLQAEKHAVTNQLGQLTAKLQYLERDLKEKYAESDREYLDMMYQLKTTELACSDLERYYNALDRAILAYHAAKMSDLNKIIRELWRSTYRGNDIDYIEICSEEEAATAASNATRSRRTYNYRVVMVKATGGVAAPTASSRAAKSKSVQSYEARLDMRGRCSAGQKVLASLIIRLALAEVFCLHCGVLALDEPTTNLDRENIESLAYALVEIIKSRKQQKNFQLIVITHDEDFVELLGRSDFVEHFFMLSRNTQGLSEIRKVPIEEHFH</sequence>
<keyword evidence="5" id="KW-0158">Chromosome</keyword>
<dbReference type="InterPro" id="IPR027417">
    <property type="entry name" value="P-loop_NTPase"/>
</dbReference>
<feature type="coiled-coil region" evidence="19">
    <location>
        <begin position="1107"/>
        <end position="1141"/>
    </location>
</feature>
<reference evidence="21 22" key="1">
    <citation type="submission" date="2013-11" db="EMBL/GenBank/DDBJ databases">
        <title>Opisthorchis viverrini - life in the bile duct.</title>
        <authorList>
            <person name="Young N.D."/>
            <person name="Nagarajan N."/>
            <person name="Lin S.J."/>
            <person name="Korhonen P.K."/>
            <person name="Jex A.R."/>
            <person name="Hall R.S."/>
            <person name="Safavi-Hemami H."/>
            <person name="Kaewkong W."/>
            <person name="Bertrand D."/>
            <person name="Gao S."/>
            <person name="Seet Q."/>
            <person name="Wongkham S."/>
            <person name="Teh B.T."/>
            <person name="Wongkham C."/>
            <person name="Intapan P.M."/>
            <person name="Maleewong W."/>
            <person name="Yang X."/>
            <person name="Hu M."/>
            <person name="Wang Z."/>
            <person name="Hofmann A."/>
            <person name="Sternberg P.W."/>
            <person name="Tan P."/>
            <person name="Wang J."/>
            <person name="Gasser R.B."/>
        </authorList>
    </citation>
    <scope>NUCLEOTIDE SEQUENCE [LARGE SCALE GENOMIC DNA]</scope>
</reference>
<evidence type="ECO:0000256" key="14">
    <source>
        <dbReference type="ARBA" id="ARBA00023204"/>
    </source>
</evidence>
<proteinExistence type="inferred from homology"/>
<feature type="coiled-coil region" evidence="19">
    <location>
        <begin position="1004"/>
        <end position="1031"/>
    </location>
</feature>
<feature type="coiled-coil region" evidence="19">
    <location>
        <begin position="787"/>
        <end position="851"/>
    </location>
</feature>
<evidence type="ECO:0000313" key="22">
    <source>
        <dbReference type="Proteomes" id="UP000054324"/>
    </source>
</evidence>
<feature type="coiled-coil region" evidence="19">
    <location>
        <begin position="672"/>
        <end position="699"/>
    </location>
</feature>
<feature type="domain" description="Zinc-hook" evidence="20">
    <location>
        <begin position="672"/>
        <end position="770"/>
    </location>
</feature>
<keyword evidence="6 18" id="KW-0479">Metal-binding</keyword>
<keyword evidence="15" id="KW-0539">Nucleus</keyword>
<dbReference type="GO" id="GO:0070192">
    <property type="term" value="P:chromosome organization involved in meiotic cell cycle"/>
    <property type="evidence" value="ECO:0007669"/>
    <property type="project" value="TreeGrafter"/>
</dbReference>
<dbReference type="GO" id="GO:0046872">
    <property type="term" value="F:metal ion binding"/>
    <property type="evidence" value="ECO:0007669"/>
    <property type="project" value="UniProtKB-UniRule"/>
</dbReference>
<dbReference type="RefSeq" id="XP_009162922.1">
    <property type="nucleotide sequence ID" value="XM_009164658.1"/>
</dbReference>
<gene>
    <name evidence="21" type="ORF">T265_00786</name>
</gene>
<comment type="cofactor">
    <cofactor evidence="1">
        <name>Zn(2+)</name>
        <dbReference type="ChEBI" id="CHEBI:29105"/>
    </cofactor>
</comment>
<dbReference type="GeneID" id="20314974"/>
<dbReference type="GO" id="GO:0003691">
    <property type="term" value="F:double-stranded telomeric DNA binding"/>
    <property type="evidence" value="ECO:0007669"/>
    <property type="project" value="TreeGrafter"/>
</dbReference>
<keyword evidence="7" id="KW-0547">Nucleotide-binding</keyword>
<dbReference type="Proteomes" id="UP000054324">
    <property type="component" value="Unassembled WGS sequence"/>
</dbReference>
<evidence type="ECO:0000256" key="7">
    <source>
        <dbReference type="ARBA" id="ARBA00022741"/>
    </source>
</evidence>
<keyword evidence="12" id="KW-0460">Magnesium</keyword>
<evidence type="ECO:0000256" key="11">
    <source>
        <dbReference type="ARBA" id="ARBA00022840"/>
    </source>
</evidence>
<feature type="coiled-coil region" evidence="19">
    <location>
        <begin position="215"/>
        <end position="365"/>
    </location>
</feature>
<accession>A0A075A0Q4</accession>
<evidence type="ECO:0000256" key="10">
    <source>
        <dbReference type="ARBA" id="ARBA00022833"/>
    </source>
</evidence>
<keyword evidence="9" id="KW-0378">Hydrolase</keyword>
<dbReference type="PROSITE" id="PS51131">
    <property type="entry name" value="ZN_HOOK"/>
    <property type="match status" value="1"/>
</dbReference>
<feature type="coiled-coil region" evidence="19">
    <location>
        <begin position="617"/>
        <end position="644"/>
    </location>
</feature>
<dbReference type="OrthoDB" id="18797at2759"/>
<dbReference type="PANTHER" id="PTHR18867:SF12">
    <property type="entry name" value="DNA REPAIR PROTEIN RAD50"/>
    <property type="match status" value="1"/>
</dbReference>
<dbReference type="CTD" id="20314974"/>
<protein>
    <recommendedName>
        <fullName evidence="20">Zinc-hook domain-containing protein</fullName>
    </recommendedName>
</protein>
<organism evidence="21 22">
    <name type="scientific">Opisthorchis viverrini</name>
    <name type="common">Southeast Asian liver fluke</name>
    <dbReference type="NCBI Taxonomy" id="6198"/>
    <lineage>
        <taxon>Eukaryota</taxon>
        <taxon>Metazoa</taxon>
        <taxon>Spiralia</taxon>
        <taxon>Lophotrochozoa</taxon>
        <taxon>Platyhelminthes</taxon>
        <taxon>Trematoda</taxon>
        <taxon>Digenea</taxon>
        <taxon>Opisthorchiida</taxon>
        <taxon>Opisthorchiata</taxon>
        <taxon>Opisthorchiidae</taxon>
        <taxon>Opisthorchis</taxon>
    </lineage>
</organism>
<evidence type="ECO:0000259" key="20">
    <source>
        <dbReference type="PROSITE" id="PS51131"/>
    </source>
</evidence>
<feature type="coiled-coil region" evidence="19">
    <location>
        <begin position="897"/>
        <end position="948"/>
    </location>
</feature>
<keyword evidence="11" id="KW-0067">ATP-binding</keyword>
<dbReference type="GO" id="GO:0030870">
    <property type="term" value="C:Mre11 complex"/>
    <property type="evidence" value="ECO:0007669"/>
    <property type="project" value="InterPro"/>
</dbReference>
<comment type="subcellular location">
    <subcellularLocation>
        <location evidence="3">Chromosome</location>
    </subcellularLocation>
    <subcellularLocation>
        <location evidence="2">Nucleus</location>
    </subcellularLocation>
</comment>
<evidence type="ECO:0000256" key="13">
    <source>
        <dbReference type="ARBA" id="ARBA00023054"/>
    </source>
</evidence>
<dbReference type="GO" id="GO:0000722">
    <property type="term" value="P:telomere maintenance via recombination"/>
    <property type="evidence" value="ECO:0007669"/>
    <property type="project" value="TreeGrafter"/>
</dbReference>
<evidence type="ECO:0000256" key="8">
    <source>
        <dbReference type="ARBA" id="ARBA00022763"/>
    </source>
</evidence>
<dbReference type="Gene3D" id="3.40.50.300">
    <property type="entry name" value="P-loop containing nucleotide triphosphate hydrolases"/>
    <property type="match status" value="2"/>
</dbReference>
<dbReference type="GO" id="GO:0007004">
    <property type="term" value="P:telomere maintenance via telomerase"/>
    <property type="evidence" value="ECO:0007669"/>
    <property type="project" value="TreeGrafter"/>
</dbReference>
<evidence type="ECO:0000256" key="2">
    <source>
        <dbReference type="ARBA" id="ARBA00004123"/>
    </source>
</evidence>
<evidence type="ECO:0000256" key="5">
    <source>
        <dbReference type="ARBA" id="ARBA00022454"/>
    </source>
</evidence>
<feature type="binding site" evidence="18">
    <location>
        <position position="720"/>
    </location>
    <ligand>
        <name>Zn(2+)</name>
        <dbReference type="ChEBI" id="CHEBI:29105"/>
    </ligand>
</feature>
<evidence type="ECO:0000256" key="12">
    <source>
        <dbReference type="ARBA" id="ARBA00022842"/>
    </source>
</evidence>
<comment type="similarity">
    <text evidence="4">Belongs to the SMC family. RAD50 subfamily.</text>
</comment>
<keyword evidence="8" id="KW-0227">DNA damage</keyword>
<dbReference type="GO" id="GO:0005524">
    <property type="term" value="F:ATP binding"/>
    <property type="evidence" value="ECO:0007669"/>
    <property type="project" value="UniProtKB-KW"/>
</dbReference>
<dbReference type="GO" id="GO:0016887">
    <property type="term" value="F:ATP hydrolysis activity"/>
    <property type="evidence" value="ECO:0007669"/>
    <property type="project" value="InterPro"/>
</dbReference>
<dbReference type="GO" id="GO:0000794">
    <property type="term" value="C:condensed nuclear chromosome"/>
    <property type="evidence" value="ECO:0007669"/>
    <property type="project" value="TreeGrafter"/>
</dbReference>
<keyword evidence="13 19" id="KW-0175">Coiled coil</keyword>
<dbReference type="SUPFAM" id="SSF52540">
    <property type="entry name" value="P-loop containing nucleoside triphosphate hydrolases"/>
    <property type="match status" value="1"/>
</dbReference>
<evidence type="ECO:0000256" key="9">
    <source>
        <dbReference type="ARBA" id="ARBA00022801"/>
    </source>
</evidence>
<evidence type="ECO:0000256" key="15">
    <source>
        <dbReference type="ARBA" id="ARBA00023242"/>
    </source>
</evidence>
<feature type="binding site" evidence="18">
    <location>
        <position position="717"/>
    </location>
    <ligand>
        <name>Zn(2+)</name>
        <dbReference type="ChEBI" id="CHEBI:29105"/>
    </ligand>
</feature>
<evidence type="ECO:0000256" key="18">
    <source>
        <dbReference type="PROSITE-ProRule" id="PRU00471"/>
    </source>
</evidence>
<dbReference type="GO" id="GO:0006302">
    <property type="term" value="P:double-strand break repair"/>
    <property type="evidence" value="ECO:0007669"/>
    <property type="project" value="InterPro"/>
</dbReference>
<evidence type="ECO:0000256" key="17">
    <source>
        <dbReference type="ARBA" id="ARBA00049360"/>
    </source>
</evidence>
<keyword evidence="22" id="KW-1185">Reference proteome</keyword>
<evidence type="ECO:0000256" key="1">
    <source>
        <dbReference type="ARBA" id="ARBA00001947"/>
    </source>
</evidence>
<dbReference type="InterPro" id="IPR013134">
    <property type="entry name" value="Zn_hook_RAD50"/>
</dbReference>
<dbReference type="NCBIfam" id="TIGR00606">
    <property type="entry name" value="rad50"/>
    <property type="match status" value="1"/>
</dbReference>
<keyword evidence="10 18" id="KW-0862">Zinc</keyword>
<evidence type="ECO:0000256" key="6">
    <source>
        <dbReference type="ARBA" id="ARBA00022723"/>
    </source>
</evidence>
<name>A0A075A0Q4_OPIVI</name>
<dbReference type="GO" id="GO:0043047">
    <property type="term" value="F:single-stranded telomeric DNA binding"/>
    <property type="evidence" value="ECO:0007669"/>
    <property type="project" value="TreeGrafter"/>
</dbReference>
<evidence type="ECO:0000256" key="4">
    <source>
        <dbReference type="ARBA" id="ARBA00009439"/>
    </source>
</evidence>
<dbReference type="Pfam" id="PF13476">
    <property type="entry name" value="AAA_23"/>
    <property type="match status" value="1"/>
</dbReference>
<feature type="coiled-coil region" evidence="19">
    <location>
        <begin position="429"/>
        <end position="538"/>
    </location>
</feature>
<evidence type="ECO:0000256" key="19">
    <source>
        <dbReference type="SAM" id="Coils"/>
    </source>
</evidence>
<keyword evidence="16" id="KW-0469">Meiosis</keyword>